<evidence type="ECO:0000313" key="7">
    <source>
        <dbReference type="EMBL" id="KDN52019.1"/>
    </source>
</evidence>
<evidence type="ECO:0000256" key="5">
    <source>
        <dbReference type="ARBA" id="ARBA00023002"/>
    </source>
</evidence>
<evidence type="ECO:0000256" key="1">
    <source>
        <dbReference type="ARBA" id="ARBA00001917"/>
    </source>
</evidence>
<evidence type="ECO:0000313" key="8">
    <source>
        <dbReference type="Proteomes" id="UP000027361"/>
    </source>
</evidence>
<comment type="caution">
    <text evidence="7">The sequence shown here is derived from an EMBL/GenBank/DDBJ whole genome shotgun (WGS) entry which is preliminary data.</text>
</comment>
<dbReference type="SUPFAM" id="SSF51395">
    <property type="entry name" value="FMN-linked oxidoreductases"/>
    <property type="match status" value="1"/>
</dbReference>
<organism evidence="7 8">
    <name type="scientific">Tilletiaria anomala (strain ATCC 24038 / CBS 436.72 / UBC 951)</name>
    <dbReference type="NCBI Taxonomy" id="1037660"/>
    <lineage>
        <taxon>Eukaryota</taxon>
        <taxon>Fungi</taxon>
        <taxon>Dikarya</taxon>
        <taxon>Basidiomycota</taxon>
        <taxon>Ustilaginomycotina</taxon>
        <taxon>Exobasidiomycetes</taxon>
        <taxon>Georgefischeriales</taxon>
        <taxon>Tilletiariaceae</taxon>
        <taxon>Tilletiaria</taxon>
    </lineage>
</organism>
<dbReference type="GeneID" id="25267151"/>
<evidence type="ECO:0000256" key="4">
    <source>
        <dbReference type="ARBA" id="ARBA00022857"/>
    </source>
</evidence>
<feature type="domain" description="NADH:flavin oxidoreductase/NADH oxidase N-terminal" evidence="6">
    <location>
        <begin position="8"/>
        <end position="150"/>
    </location>
</feature>
<keyword evidence="4" id="KW-0521">NADP</keyword>
<evidence type="ECO:0000256" key="3">
    <source>
        <dbReference type="ARBA" id="ARBA00022643"/>
    </source>
</evidence>
<evidence type="ECO:0000259" key="6">
    <source>
        <dbReference type="Pfam" id="PF00724"/>
    </source>
</evidence>
<dbReference type="InterPro" id="IPR013785">
    <property type="entry name" value="Aldolase_TIM"/>
</dbReference>
<gene>
    <name evidence="7" type="ORF">K437DRAFT_293375</name>
</gene>
<dbReference type="Pfam" id="PF00724">
    <property type="entry name" value="Oxidored_FMN"/>
    <property type="match status" value="1"/>
</dbReference>
<dbReference type="Gene3D" id="3.20.20.70">
    <property type="entry name" value="Aldolase class I"/>
    <property type="match status" value="1"/>
</dbReference>
<keyword evidence="2" id="KW-0285">Flavoprotein</keyword>
<dbReference type="InParanoid" id="A0A066WLZ3"/>
<proteinExistence type="predicted"/>
<dbReference type="Proteomes" id="UP000027361">
    <property type="component" value="Unassembled WGS sequence"/>
</dbReference>
<name>A0A066WLZ3_TILAU</name>
<keyword evidence="8" id="KW-1185">Reference proteome</keyword>
<dbReference type="STRING" id="1037660.A0A066WLZ3"/>
<dbReference type="RefSeq" id="XP_013244865.1">
    <property type="nucleotide sequence ID" value="XM_013389411.1"/>
</dbReference>
<dbReference type="PANTHER" id="PTHR43303">
    <property type="entry name" value="NADPH DEHYDROGENASE C23G7.10C-RELATED"/>
    <property type="match status" value="1"/>
</dbReference>
<dbReference type="AlphaFoldDB" id="A0A066WLZ3"/>
<dbReference type="PANTHER" id="PTHR43303:SF4">
    <property type="entry name" value="NADPH DEHYDROGENASE C23G7.10C-RELATED"/>
    <property type="match status" value="1"/>
</dbReference>
<dbReference type="GO" id="GO:0003959">
    <property type="term" value="F:NADPH dehydrogenase activity"/>
    <property type="evidence" value="ECO:0007669"/>
    <property type="project" value="InterPro"/>
</dbReference>
<dbReference type="GO" id="GO:0050661">
    <property type="term" value="F:NADP binding"/>
    <property type="evidence" value="ECO:0007669"/>
    <property type="project" value="InterPro"/>
</dbReference>
<keyword evidence="3" id="KW-0288">FMN</keyword>
<accession>A0A066WLZ3</accession>
<keyword evidence="5" id="KW-0560">Oxidoreductase</keyword>
<comment type="cofactor">
    <cofactor evidence="1">
        <name>FMN</name>
        <dbReference type="ChEBI" id="CHEBI:58210"/>
    </cofactor>
</comment>
<dbReference type="EMBL" id="JMSN01000015">
    <property type="protein sequence ID" value="KDN52019.1"/>
    <property type="molecule type" value="Genomic_DNA"/>
</dbReference>
<evidence type="ECO:0000256" key="2">
    <source>
        <dbReference type="ARBA" id="ARBA00022630"/>
    </source>
</evidence>
<dbReference type="InterPro" id="IPR001155">
    <property type="entry name" value="OxRdtase_FMN_N"/>
</dbReference>
<sequence length="151" mass="16205">MCENSSYALHGVGGIMIEAPGVEARGRITPQDLSMIREAHVPAYASLISSLKAMAVGLPVGIQLMQPVARLPRGVRTTVARGRPGSEGWLIPKKLSAQNVEEIQQACVTAAERAFEIGANVIKLHAADGYLLHYFLYPFSTERTDKCGGSV</sequence>
<reference evidence="7 8" key="1">
    <citation type="submission" date="2014-05" db="EMBL/GenBank/DDBJ databases">
        <title>Draft genome sequence of a rare smut relative, Tilletiaria anomala UBC 951.</title>
        <authorList>
            <consortium name="DOE Joint Genome Institute"/>
            <person name="Toome M."/>
            <person name="Kuo A."/>
            <person name="Henrissat B."/>
            <person name="Lipzen A."/>
            <person name="Tritt A."/>
            <person name="Yoshinaga Y."/>
            <person name="Zane M."/>
            <person name="Barry K."/>
            <person name="Grigoriev I.V."/>
            <person name="Spatafora J.W."/>
            <person name="Aimea M.C."/>
        </authorList>
    </citation>
    <scope>NUCLEOTIDE SEQUENCE [LARGE SCALE GENOMIC DNA]</scope>
    <source>
        <strain evidence="7 8">UBC 951</strain>
    </source>
</reference>
<protein>
    <submittedName>
        <fullName evidence="7">FMN-linked oxidoreductase</fullName>
    </submittedName>
</protein>
<dbReference type="OrthoDB" id="72788at2759"/>
<dbReference type="InterPro" id="IPR044152">
    <property type="entry name" value="YqjM-like"/>
</dbReference>
<dbReference type="HOGENOM" id="CLU_1732751_0_0_1"/>
<dbReference type="GO" id="GO:0010181">
    <property type="term" value="F:FMN binding"/>
    <property type="evidence" value="ECO:0007669"/>
    <property type="project" value="InterPro"/>
</dbReference>